<keyword evidence="2" id="KW-0732">Signal</keyword>
<dbReference type="GeneID" id="20040552"/>
<dbReference type="Proteomes" id="UP000030640">
    <property type="component" value="Unassembled WGS sequence"/>
</dbReference>
<organism evidence="3 4">
    <name type="scientific">Plasmodium inui San Antonio 1</name>
    <dbReference type="NCBI Taxonomy" id="1237626"/>
    <lineage>
        <taxon>Eukaryota</taxon>
        <taxon>Sar</taxon>
        <taxon>Alveolata</taxon>
        <taxon>Apicomplexa</taxon>
        <taxon>Aconoidasida</taxon>
        <taxon>Haemosporida</taxon>
        <taxon>Plasmodiidae</taxon>
        <taxon>Plasmodium</taxon>
        <taxon>Plasmodium (Plasmodium)</taxon>
    </lineage>
</organism>
<evidence type="ECO:0000313" key="3">
    <source>
        <dbReference type="EMBL" id="EUD64339.1"/>
    </source>
</evidence>
<feature type="transmembrane region" description="Helical" evidence="1">
    <location>
        <begin position="150"/>
        <end position="168"/>
    </location>
</feature>
<keyword evidence="1" id="KW-0812">Transmembrane</keyword>
<sequence length="198" mass="23617">MFPVLLTNFFLFATLICSSENYHKNDSHRENKSCKGHTNLEEAEDVPSSISVIKREDTFLLPEETDLEDYWEYIEPEEPSQRISILNKIKKFFQKLINIDKFWELLKGIDLYFVRNVLKPMGYLSERTKWWKVSTKKISSWERLVKISKMLFPIVFPFLCSIICFVMQSYFSGTVLFYVALLFPSYILLRIFKNYENL</sequence>
<evidence type="ECO:0008006" key="5">
    <source>
        <dbReference type="Google" id="ProtNLM"/>
    </source>
</evidence>
<evidence type="ECO:0000256" key="2">
    <source>
        <dbReference type="SAM" id="SignalP"/>
    </source>
</evidence>
<dbReference type="VEuPathDB" id="PlasmoDB:C922_05278"/>
<evidence type="ECO:0000313" key="4">
    <source>
        <dbReference type="Proteomes" id="UP000030640"/>
    </source>
</evidence>
<evidence type="ECO:0000256" key="1">
    <source>
        <dbReference type="SAM" id="Phobius"/>
    </source>
</evidence>
<proteinExistence type="predicted"/>
<feature type="signal peptide" evidence="2">
    <location>
        <begin position="1"/>
        <end position="18"/>
    </location>
</feature>
<dbReference type="EMBL" id="KI965510">
    <property type="protein sequence ID" value="EUD64339.1"/>
    <property type="molecule type" value="Genomic_DNA"/>
</dbReference>
<dbReference type="AlphaFoldDB" id="W7A5H7"/>
<keyword evidence="4" id="KW-1185">Reference proteome</keyword>
<protein>
    <recommendedName>
        <fullName evidence="5">Plasmodium RESA N-terminal domain-containing protein</fullName>
    </recommendedName>
</protein>
<gene>
    <name evidence="3" type="ORF">C922_05278</name>
</gene>
<feature type="chain" id="PRO_5004887471" description="Plasmodium RESA N-terminal domain-containing protein" evidence="2">
    <location>
        <begin position="19"/>
        <end position="198"/>
    </location>
</feature>
<accession>W7A5H7</accession>
<name>W7A5H7_9APIC</name>
<keyword evidence="1" id="KW-0472">Membrane</keyword>
<feature type="transmembrane region" description="Helical" evidence="1">
    <location>
        <begin position="175"/>
        <end position="192"/>
    </location>
</feature>
<keyword evidence="1" id="KW-1133">Transmembrane helix</keyword>
<reference evidence="3 4" key="1">
    <citation type="submission" date="2013-02" db="EMBL/GenBank/DDBJ databases">
        <title>The Genome Sequence of Plasmodium inui San Antonio 1.</title>
        <authorList>
            <consortium name="The Broad Institute Genome Sequencing Platform"/>
            <consortium name="The Broad Institute Genome Sequencing Center for Infectious Disease"/>
            <person name="Neafsey D."/>
            <person name="Cheeseman I."/>
            <person name="Volkman S."/>
            <person name="Adams J."/>
            <person name="Walker B."/>
            <person name="Young S.K."/>
            <person name="Zeng Q."/>
            <person name="Gargeya S."/>
            <person name="Fitzgerald M."/>
            <person name="Haas B."/>
            <person name="Abouelleil A."/>
            <person name="Alvarado L."/>
            <person name="Arachchi H.M."/>
            <person name="Berlin A.M."/>
            <person name="Chapman S.B."/>
            <person name="Dewar J."/>
            <person name="Goldberg J."/>
            <person name="Griggs A."/>
            <person name="Gujja S."/>
            <person name="Hansen M."/>
            <person name="Howarth C."/>
            <person name="Imamovic A."/>
            <person name="Larimer J."/>
            <person name="McCowan C."/>
            <person name="Murphy C."/>
            <person name="Neiman D."/>
            <person name="Pearson M."/>
            <person name="Priest M."/>
            <person name="Roberts A."/>
            <person name="Saif S."/>
            <person name="Shea T."/>
            <person name="Sisk P."/>
            <person name="Sykes S."/>
            <person name="Wortman J."/>
            <person name="Nusbaum C."/>
            <person name="Birren B."/>
        </authorList>
    </citation>
    <scope>NUCLEOTIDE SEQUENCE [LARGE SCALE GENOMIC DNA]</scope>
    <source>
        <strain evidence="3 4">San Antonio 1</strain>
    </source>
</reference>
<dbReference type="RefSeq" id="XP_008819072.1">
    <property type="nucleotide sequence ID" value="XM_008820850.1"/>
</dbReference>